<dbReference type="SUPFAM" id="SSF52540">
    <property type="entry name" value="P-loop containing nucleoside triphosphate hydrolases"/>
    <property type="match status" value="2"/>
</dbReference>
<dbReference type="GO" id="GO:0005524">
    <property type="term" value="F:ATP binding"/>
    <property type="evidence" value="ECO:0007669"/>
    <property type="project" value="UniProtKB-KW"/>
</dbReference>
<dbReference type="CDD" id="cd03244">
    <property type="entry name" value="ABCC_MRP_domain2"/>
    <property type="match status" value="1"/>
</dbReference>
<keyword evidence="6" id="KW-0677">Repeat</keyword>
<sequence>MGSLIALGNKRTLDLEDVPRLDCSDSIYGVSPVLQNKLEAVVGVANRLTALRLAKVLFFSAWQEILFIAILALLYTLATYVGPYLIDNFVQYLNGRQAFEYEGYVLCLSERHWFFQVQQVGIRFRATLVAMIYNKDLTLSCQAKQGNTRLVISVLDVHDPWMVLVHVAVALLILYKKLGLASIATLLATAIVMLANFPLGRLREKFQDKFMETKDRRIKATSEILRNMRILKLQGWELKKNETAWLKKSVYTEAMISFFCWGAPTFVSVVTFGSCILLGIPLESGMILSALTTFRILQEPIYYLPESISMMIQAKVPLDRIASFLCLEGLQTDVLEKMPRGNSDTAIEIIDGSFSWDFSSPNPTLRNINLKVFHGMRVAVCGTVGSGKSSCLSCILGGVPKESGIIRLCGTKAYVAQSPWIQSGKIEENILFGKEMDRERYERVLEPCSLKKDLEVLPFGDQTIIGERGINLSGGQKQRIQIARPLYQDADIFLLDDPFSPVDDHTGAHLFKFCWVSSSKTVIYATHQVEFLPAADLILAIKDGKITQAGKYNDILNSGTDFMELVGAHKQALSGLDSIDRGLVSERKSINKENDGTSTTNEIVNKEENKHFQSDDEAALPKGQLVQEEEREKGKVGFSVYWKYMTTAYGGALVPFILLAQILFQIFQIGSNYWMAWATPVAMDVKPAVGASTLIIVYVGLAIGSSLSILVRATLLAGAGYQTATQLFNKMHVCIFRAPMYFFDSTPSGRILNRASSDQSAADMDIPYDIGAFDFSMIQLLGIIVVMSLVAWQVLIVFVPVIATGIWYQQYYITSTRELSRLIGVCKAPVIQHFSETISGSTTIRSFDQELSFRDTNMKLIDEYSRPKFHIAGAMEWLRFCIDMLSSITFAFSLAFLISVPNGIIHPSIAGLAVTYGLNLNIEPALLIEATKPNNSWPSHEEVNIRHLQVRYAPNLPLVLRGLTCTLPGGTLFRIVESTAGHILIDGKDISLIGLHDLRTRLSIIPQDPTVFEGTIRSNLDPLEEHADEQIWEALDKCQLGDEVRKKKGKLDSQVTENGENWSIGQWQLVCLGRVLLKKSKVLVLDEATASVDTATDNQIQQTLRQHFSDCTVVTIAHRITSVIDSAMVLLLNHGLIKEYDSPTKLLENKSSSFAQLVAEYTSSSS</sequence>
<organism evidence="16 17">
    <name type="scientific">Citrus clementina</name>
    <name type="common">Clementine</name>
    <name type="synonym">Citrus deliciosa x Citrus sinensis</name>
    <dbReference type="NCBI Taxonomy" id="85681"/>
    <lineage>
        <taxon>Eukaryota</taxon>
        <taxon>Viridiplantae</taxon>
        <taxon>Streptophyta</taxon>
        <taxon>Embryophyta</taxon>
        <taxon>Tracheophyta</taxon>
        <taxon>Spermatophyta</taxon>
        <taxon>Magnoliopsida</taxon>
        <taxon>eudicotyledons</taxon>
        <taxon>Gunneridae</taxon>
        <taxon>Pentapetalae</taxon>
        <taxon>rosids</taxon>
        <taxon>malvids</taxon>
        <taxon>Sapindales</taxon>
        <taxon>Rutaceae</taxon>
        <taxon>Aurantioideae</taxon>
        <taxon>Citrus</taxon>
    </lineage>
</organism>
<feature type="transmembrane region" description="Helical" evidence="13">
    <location>
        <begin position="689"/>
        <end position="711"/>
    </location>
</feature>
<keyword evidence="9" id="KW-1278">Translocase</keyword>
<dbReference type="InterPro" id="IPR044746">
    <property type="entry name" value="ABCC_6TM_D1"/>
</dbReference>
<evidence type="ECO:0000256" key="10">
    <source>
        <dbReference type="ARBA" id="ARBA00022989"/>
    </source>
</evidence>
<evidence type="ECO:0000313" key="16">
    <source>
        <dbReference type="EMBL" id="ESR59391.1"/>
    </source>
</evidence>
<keyword evidence="8" id="KW-0067">ATP-binding</keyword>
<dbReference type="InterPro" id="IPR003439">
    <property type="entry name" value="ABC_transporter-like_ATP-bd"/>
</dbReference>
<proteinExistence type="inferred from homology"/>
<evidence type="ECO:0000256" key="6">
    <source>
        <dbReference type="ARBA" id="ARBA00022737"/>
    </source>
</evidence>
<feature type="domain" description="ABC transmembrane type-1" evidence="15">
    <location>
        <begin position="656"/>
        <end position="920"/>
    </location>
</feature>
<dbReference type="EMBL" id="KI536312">
    <property type="protein sequence ID" value="ESR59391.1"/>
    <property type="molecule type" value="Genomic_DNA"/>
</dbReference>
<dbReference type="Pfam" id="PF00005">
    <property type="entry name" value="ABC_tran"/>
    <property type="match status" value="2"/>
</dbReference>
<dbReference type="Proteomes" id="UP000030687">
    <property type="component" value="Unassembled WGS sequence"/>
</dbReference>
<dbReference type="Gramene" id="ESR59391">
    <property type="protein sequence ID" value="ESR59391"/>
    <property type="gene ID" value="CICLE_v10018229mg"/>
</dbReference>
<dbReference type="SUPFAM" id="SSF90123">
    <property type="entry name" value="ABC transporter transmembrane region"/>
    <property type="match status" value="2"/>
</dbReference>
<dbReference type="KEGG" id="cic:CICLE_v10018229mg"/>
<evidence type="ECO:0000256" key="13">
    <source>
        <dbReference type="SAM" id="Phobius"/>
    </source>
</evidence>
<dbReference type="CDD" id="cd18579">
    <property type="entry name" value="ABC_6TM_ABCC_D1"/>
    <property type="match status" value="1"/>
</dbReference>
<feature type="transmembrane region" description="Helical" evidence="13">
    <location>
        <begin position="180"/>
        <end position="199"/>
    </location>
</feature>
<accession>V4UAX0</accession>
<comment type="similarity">
    <text evidence="2">Belongs to the ABC transporter superfamily. ABCC family. Conjugate transporter (TC 3.A.1.208) subfamily.</text>
</comment>
<dbReference type="STRING" id="85681.V4UAX0"/>
<feature type="transmembrane region" description="Helical" evidence="13">
    <location>
        <begin position="65"/>
        <end position="86"/>
    </location>
</feature>
<dbReference type="Gene3D" id="1.20.1560.10">
    <property type="entry name" value="ABC transporter type 1, transmembrane domain"/>
    <property type="match status" value="2"/>
</dbReference>
<dbReference type="PROSITE" id="PS50893">
    <property type="entry name" value="ABC_TRANSPORTER_2"/>
    <property type="match status" value="2"/>
</dbReference>
<keyword evidence="17" id="KW-1185">Reference proteome</keyword>
<keyword evidence="4" id="KW-0813">Transport</keyword>
<comment type="catalytic activity">
    <reaction evidence="12">
        <text>ATP + H2O + xenobioticSide 1 = ADP + phosphate + xenobioticSide 2.</text>
        <dbReference type="EC" id="7.6.2.2"/>
    </reaction>
</comment>
<keyword evidence="11 13" id="KW-0472">Membrane</keyword>
<feature type="transmembrane region" description="Helical" evidence="13">
    <location>
        <begin position="256"/>
        <end position="280"/>
    </location>
</feature>
<dbReference type="Pfam" id="PF00664">
    <property type="entry name" value="ABC_membrane"/>
    <property type="match status" value="2"/>
</dbReference>
<evidence type="ECO:0000256" key="7">
    <source>
        <dbReference type="ARBA" id="ARBA00022741"/>
    </source>
</evidence>
<dbReference type="InterPro" id="IPR050173">
    <property type="entry name" value="ABC_transporter_C-like"/>
</dbReference>
<feature type="domain" description="ABC transmembrane type-1" evidence="15">
    <location>
        <begin position="157"/>
        <end position="313"/>
    </location>
</feature>
<evidence type="ECO:0000256" key="4">
    <source>
        <dbReference type="ARBA" id="ARBA00022448"/>
    </source>
</evidence>
<evidence type="ECO:0000313" key="17">
    <source>
        <dbReference type="Proteomes" id="UP000030687"/>
    </source>
</evidence>
<dbReference type="FunFam" id="1.20.1560.10:FF:000003">
    <property type="entry name" value="ABC transporter C family member 10"/>
    <property type="match status" value="1"/>
</dbReference>
<evidence type="ECO:0000256" key="12">
    <source>
        <dbReference type="ARBA" id="ARBA00034018"/>
    </source>
</evidence>
<dbReference type="GO" id="GO:0016887">
    <property type="term" value="F:ATP hydrolysis activity"/>
    <property type="evidence" value="ECO:0007669"/>
    <property type="project" value="InterPro"/>
</dbReference>
<dbReference type="Gene3D" id="3.40.50.300">
    <property type="entry name" value="P-loop containing nucleotide triphosphate hydrolases"/>
    <property type="match status" value="2"/>
</dbReference>
<dbReference type="FunFam" id="1.20.1560.10:FF:000002">
    <property type="entry name" value="ABC transporter C family member 5"/>
    <property type="match status" value="1"/>
</dbReference>
<evidence type="ECO:0000256" key="2">
    <source>
        <dbReference type="ARBA" id="ARBA00009726"/>
    </source>
</evidence>
<protein>
    <recommendedName>
        <fullName evidence="3">ABC-type xenobiotic transporter</fullName>
        <ecNumber evidence="3">7.6.2.2</ecNumber>
    </recommendedName>
</protein>
<dbReference type="InParanoid" id="V4UAX0"/>
<dbReference type="eggNOG" id="KOG0054">
    <property type="taxonomic scope" value="Eukaryota"/>
</dbReference>
<name>V4UAX0_CITCL</name>
<reference evidence="16 17" key="1">
    <citation type="submission" date="2013-10" db="EMBL/GenBank/DDBJ databases">
        <authorList>
            <consortium name="International Citrus Genome Consortium"/>
            <person name="Jenkins J."/>
            <person name="Schmutz J."/>
            <person name="Prochnik S."/>
            <person name="Rokhsar D."/>
            <person name="Gmitter F."/>
            <person name="Ollitrault P."/>
            <person name="Machado M."/>
            <person name="Talon M."/>
            <person name="Wincker P."/>
            <person name="Jaillon O."/>
            <person name="Morgante M."/>
        </authorList>
    </citation>
    <scope>NUCLEOTIDE SEQUENCE</scope>
    <source>
        <strain evidence="17">cv. Clemenules</strain>
    </source>
</reference>
<evidence type="ECO:0000256" key="5">
    <source>
        <dbReference type="ARBA" id="ARBA00022692"/>
    </source>
</evidence>
<dbReference type="InterPro" id="IPR003593">
    <property type="entry name" value="AAA+_ATPase"/>
</dbReference>
<dbReference type="InterPro" id="IPR011527">
    <property type="entry name" value="ABC1_TM_dom"/>
</dbReference>
<dbReference type="FunFam" id="3.40.50.300:FF:000163">
    <property type="entry name" value="Multidrug resistance-associated protein member 4"/>
    <property type="match status" value="1"/>
</dbReference>
<dbReference type="EC" id="7.6.2.2" evidence="3"/>
<feature type="domain" description="ABC transporter" evidence="14">
    <location>
        <begin position="898"/>
        <end position="1159"/>
    </location>
</feature>
<dbReference type="PANTHER" id="PTHR24223">
    <property type="entry name" value="ATP-BINDING CASSETTE SUB-FAMILY C"/>
    <property type="match status" value="1"/>
</dbReference>
<evidence type="ECO:0000256" key="11">
    <source>
        <dbReference type="ARBA" id="ARBA00023136"/>
    </source>
</evidence>
<dbReference type="CDD" id="cd18580">
    <property type="entry name" value="ABC_6TM_ABCC_D2"/>
    <property type="match status" value="1"/>
</dbReference>
<dbReference type="InterPro" id="IPR036640">
    <property type="entry name" value="ABC1_TM_sf"/>
</dbReference>
<evidence type="ECO:0000256" key="8">
    <source>
        <dbReference type="ARBA" id="ARBA00022840"/>
    </source>
</evidence>
<dbReference type="GO" id="GO:0016020">
    <property type="term" value="C:membrane"/>
    <property type="evidence" value="ECO:0007669"/>
    <property type="project" value="UniProtKB-SubCell"/>
</dbReference>
<evidence type="ECO:0000259" key="14">
    <source>
        <dbReference type="PROSITE" id="PS50893"/>
    </source>
</evidence>
<keyword evidence="5 13" id="KW-0812">Transmembrane</keyword>
<dbReference type="CDD" id="cd03250">
    <property type="entry name" value="ABCC_MRP_domain1"/>
    <property type="match status" value="1"/>
</dbReference>
<evidence type="ECO:0000256" key="1">
    <source>
        <dbReference type="ARBA" id="ARBA00004141"/>
    </source>
</evidence>
<evidence type="ECO:0000256" key="3">
    <source>
        <dbReference type="ARBA" id="ARBA00012191"/>
    </source>
</evidence>
<feature type="transmembrane region" description="Helical" evidence="13">
    <location>
        <begin position="648"/>
        <end position="669"/>
    </location>
</feature>
<feature type="transmembrane region" description="Helical" evidence="13">
    <location>
        <begin position="780"/>
        <end position="808"/>
    </location>
</feature>
<dbReference type="AlphaFoldDB" id="V4UAX0"/>
<keyword evidence="10 13" id="KW-1133">Transmembrane helix</keyword>
<feature type="domain" description="ABC transporter" evidence="14">
    <location>
        <begin position="347"/>
        <end position="568"/>
    </location>
</feature>
<gene>
    <name evidence="16" type="ORF">CICLE_v10018229mg</name>
</gene>
<dbReference type="PROSITE" id="PS50929">
    <property type="entry name" value="ABC_TM1F"/>
    <property type="match status" value="2"/>
</dbReference>
<dbReference type="FunFam" id="3.40.50.300:FF:000508">
    <property type="entry name" value="ABC transporter C family member 5"/>
    <property type="match status" value="1"/>
</dbReference>
<dbReference type="GO" id="GO:0008559">
    <property type="term" value="F:ABC-type xenobiotic transporter activity"/>
    <property type="evidence" value="ECO:0007669"/>
    <property type="project" value="UniProtKB-EC"/>
</dbReference>
<dbReference type="SMART" id="SM00382">
    <property type="entry name" value="AAA"/>
    <property type="match status" value="1"/>
</dbReference>
<dbReference type="InterPro" id="IPR044726">
    <property type="entry name" value="ABCC_6TM_D2"/>
</dbReference>
<dbReference type="InterPro" id="IPR027417">
    <property type="entry name" value="P-loop_NTPase"/>
</dbReference>
<evidence type="ECO:0000256" key="9">
    <source>
        <dbReference type="ARBA" id="ARBA00022967"/>
    </source>
</evidence>
<comment type="subcellular location">
    <subcellularLocation>
        <location evidence="1">Membrane</location>
        <topology evidence="1">Multi-pass membrane protein</topology>
    </subcellularLocation>
</comment>
<keyword evidence="7" id="KW-0547">Nucleotide-binding</keyword>
<dbReference type="OMA" id="DQSAADM"/>
<dbReference type="PANTHER" id="PTHR24223:SF181">
    <property type="entry name" value="ABC TRANSPORTER C FAMILY MEMBER 3"/>
    <property type="match status" value="1"/>
</dbReference>
<evidence type="ECO:0000259" key="15">
    <source>
        <dbReference type="PROSITE" id="PS50929"/>
    </source>
</evidence>